<accession>A0A852TU01</accession>
<feature type="domain" description="Histidine kinase/HSP90-like ATPase" evidence="1">
    <location>
        <begin position="78"/>
        <end position="156"/>
    </location>
</feature>
<dbReference type="CDD" id="cd16936">
    <property type="entry name" value="HATPase_RsbW-like"/>
    <property type="match status" value="1"/>
</dbReference>
<proteinExistence type="predicted"/>
<dbReference type="InterPro" id="IPR003594">
    <property type="entry name" value="HATPase_dom"/>
</dbReference>
<dbReference type="Proteomes" id="UP000589036">
    <property type="component" value="Unassembled WGS sequence"/>
</dbReference>
<dbReference type="Pfam" id="PF13581">
    <property type="entry name" value="HATPase_c_2"/>
    <property type="match status" value="1"/>
</dbReference>
<organism evidence="2 3">
    <name type="scientific">Spinactinospora alkalitolerans</name>
    <dbReference type="NCBI Taxonomy" id="687207"/>
    <lineage>
        <taxon>Bacteria</taxon>
        <taxon>Bacillati</taxon>
        <taxon>Actinomycetota</taxon>
        <taxon>Actinomycetes</taxon>
        <taxon>Streptosporangiales</taxon>
        <taxon>Nocardiopsidaceae</taxon>
        <taxon>Spinactinospora</taxon>
    </lineage>
</organism>
<dbReference type="RefSeq" id="WP_179642970.1">
    <property type="nucleotide sequence ID" value="NZ_BAAAYY010000001.1"/>
</dbReference>
<dbReference type="EMBL" id="JACCCC010000001">
    <property type="protein sequence ID" value="NYE46945.1"/>
    <property type="molecule type" value="Genomic_DNA"/>
</dbReference>
<evidence type="ECO:0000259" key="1">
    <source>
        <dbReference type="Pfam" id="PF13581"/>
    </source>
</evidence>
<evidence type="ECO:0000313" key="3">
    <source>
        <dbReference type="Proteomes" id="UP000589036"/>
    </source>
</evidence>
<dbReference type="Gene3D" id="3.30.565.10">
    <property type="entry name" value="Histidine kinase-like ATPase, C-terminal domain"/>
    <property type="match status" value="1"/>
</dbReference>
<dbReference type="SUPFAM" id="SSF55874">
    <property type="entry name" value="ATPase domain of HSP90 chaperone/DNA topoisomerase II/histidine kinase"/>
    <property type="match status" value="1"/>
</dbReference>
<dbReference type="AlphaFoldDB" id="A0A852TU01"/>
<evidence type="ECO:0000313" key="2">
    <source>
        <dbReference type="EMBL" id="NYE46945.1"/>
    </source>
</evidence>
<sequence>MPALTPVPPLPETTIPLDLVIPSGYEHYFDRGSDRRYYTRRAFEFRGEPVFLPLVHAFLDTCAATRDEEYRYLFDLLGTELATNAIKHSCSGLPGRTYTLKVDRSAEGLTLTCRDGGALDARRDGPGERSHLAAARFGERLTAEAGRGLALVDSIATAWGDNGHPSFRQVWFHLAYDLNGSSWPAA</sequence>
<protein>
    <recommendedName>
        <fullName evidence="1">Histidine kinase/HSP90-like ATPase domain-containing protein</fullName>
    </recommendedName>
</protein>
<comment type="caution">
    <text evidence="2">The sequence shown here is derived from an EMBL/GenBank/DDBJ whole genome shotgun (WGS) entry which is preliminary data.</text>
</comment>
<reference evidence="2 3" key="1">
    <citation type="submission" date="2020-07" db="EMBL/GenBank/DDBJ databases">
        <title>Sequencing the genomes of 1000 actinobacteria strains.</title>
        <authorList>
            <person name="Klenk H.-P."/>
        </authorList>
    </citation>
    <scope>NUCLEOTIDE SEQUENCE [LARGE SCALE GENOMIC DNA]</scope>
    <source>
        <strain evidence="2 3">CXB654</strain>
    </source>
</reference>
<gene>
    <name evidence="2" type="ORF">HDA32_002065</name>
</gene>
<dbReference type="InterPro" id="IPR036890">
    <property type="entry name" value="HATPase_C_sf"/>
</dbReference>
<name>A0A852TU01_9ACTN</name>
<keyword evidence="3" id="KW-1185">Reference proteome</keyword>